<evidence type="ECO:0000256" key="3">
    <source>
        <dbReference type="PROSITE-ProRule" id="PRU00169"/>
    </source>
</evidence>
<organism evidence="5 6">
    <name type="scientific">Sandaracinus amylolyticus</name>
    <dbReference type="NCBI Taxonomy" id="927083"/>
    <lineage>
        <taxon>Bacteria</taxon>
        <taxon>Pseudomonadati</taxon>
        <taxon>Myxococcota</taxon>
        <taxon>Polyangia</taxon>
        <taxon>Polyangiales</taxon>
        <taxon>Sandaracinaceae</taxon>
        <taxon>Sandaracinus</taxon>
    </lineage>
</organism>
<dbReference type="PANTHER" id="PTHR44591:SF14">
    <property type="entry name" value="PROTEIN PILG"/>
    <property type="match status" value="1"/>
</dbReference>
<dbReference type="KEGG" id="samy:DB32_003945"/>
<reference evidence="5 6" key="1">
    <citation type="submission" date="2015-03" db="EMBL/GenBank/DDBJ databases">
        <title>Genome assembly of Sandaracinus amylolyticus DSM 53668.</title>
        <authorList>
            <person name="Sharma G."/>
            <person name="Subramanian S."/>
        </authorList>
    </citation>
    <scope>NUCLEOTIDE SEQUENCE [LARGE SCALE GENOMIC DNA]</scope>
    <source>
        <strain evidence="5 6">DSM 53668</strain>
    </source>
</reference>
<keyword evidence="1 3" id="KW-0597">Phosphoprotein</keyword>
<feature type="domain" description="Response regulatory" evidence="4">
    <location>
        <begin position="16"/>
        <end position="130"/>
    </location>
</feature>
<dbReference type="SUPFAM" id="SSF52172">
    <property type="entry name" value="CheY-like"/>
    <property type="match status" value="1"/>
</dbReference>
<dbReference type="STRING" id="927083.DB32_003945"/>
<dbReference type="PANTHER" id="PTHR44591">
    <property type="entry name" value="STRESS RESPONSE REGULATOR PROTEIN 1"/>
    <property type="match status" value="1"/>
</dbReference>
<feature type="modified residue" description="4-aspartylphosphate" evidence="3">
    <location>
        <position position="65"/>
    </location>
</feature>
<dbReference type="InterPro" id="IPR001789">
    <property type="entry name" value="Sig_transdc_resp-reg_receiver"/>
</dbReference>
<evidence type="ECO:0000313" key="5">
    <source>
        <dbReference type="EMBL" id="AKF06796.1"/>
    </source>
</evidence>
<evidence type="ECO:0000313" key="6">
    <source>
        <dbReference type="Proteomes" id="UP000034883"/>
    </source>
</evidence>
<evidence type="ECO:0000259" key="4">
    <source>
        <dbReference type="PROSITE" id="PS50110"/>
    </source>
</evidence>
<keyword evidence="6" id="KW-1185">Reference proteome</keyword>
<protein>
    <recommendedName>
        <fullName evidence="4">Response regulatory domain-containing protein</fullName>
    </recommendedName>
</protein>
<keyword evidence="2" id="KW-0902">Two-component regulatory system</keyword>
<accession>A0A0F6W444</accession>
<dbReference type="EMBL" id="CP011125">
    <property type="protein sequence ID" value="AKF06796.1"/>
    <property type="molecule type" value="Genomic_DNA"/>
</dbReference>
<dbReference type="Pfam" id="PF00072">
    <property type="entry name" value="Response_reg"/>
    <property type="match status" value="1"/>
</dbReference>
<dbReference type="SMART" id="SM00448">
    <property type="entry name" value="REC"/>
    <property type="match status" value="1"/>
</dbReference>
<gene>
    <name evidence="5" type="ORF">DB32_003945</name>
</gene>
<evidence type="ECO:0000256" key="1">
    <source>
        <dbReference type="ARBA" id="ARBA00022553"/>
    </source>
</evidence>
<proteinExistence type="predicted"/>
<dbReference type="GO" id="GO:0000160">
    <property type="term" value="P:phosphorelay signal transduction system"/>
    <property type="evidence" value="ECO:0007669"/>
    <property type="project" value="UniProtKB-KW"/>
</dbReference>
<dbReference type="PROSITE" id="PS50110">
    <property type="entry name" value="RESPONSE_REGULATORY"/>
    <property type="match status" value="1"/>
</dbReference>
<sequence length="140" mass="15334">MAAIVHTTDSLIGQPRVAVIDDRPPRVNLVLRTLAGARFRARGFTSPREALDVLASVRFDAVITDHRMGEFDATTLCARLRDKHGAQAPRVVLLTRSIHDVMIPDRELFASILEKPVSPAGLLVAIERALAPVRAARRLA</sequence>
<evidence type="ECO:0000256" key="2">
    <source>
        <dbReference type="ARBA" id="ARBA00023012"/>
    </source>
</evidence>
<dbReference type="AlphaFoldDB" id="A0A0F6W444"/>
<dbReference type="Proteomes" id="UP000034883">
    <property type="component" value="Chromosome"/>
</dbReference>
<dbReference type="InterPro" id="IPR050595">
    <property type="entry name" value="Bact_response_regulator"/>
</dbReference>
<name>A0A0F6W444_9BACT</name>
<dbReference type="Gene3D" id="3.40.50.2300">
    <property type="match status" value="1"/>
</dbReference>
<dbReference type="InterPro" id="IPR011006">
    <property type="entry name" value="CheY-like_superfamily"/>
</dbReference>